<dbReference type="PROSITE" id="PS00678">
    <property type="entry name" value="WD_REPEATS_1"/>
    <property type="match status" value="6"/>
</dbReference>
<dbReference type="PROSITE" id="PS50082">
    <property type="entry name" value="WD_REPEATS_2"/>
    <property type="match status" value="14"/>
</dbReference>
<evidence type="ECO:0000256" key="3">
    <source>
        <dbReference type="PROSITE-ProRule" id="PRU00221"/>
    </source>
</evidence>
<feature type="repeat" description="WD" evidence="3">
    <location>
        <begin position="1121"/>
        <end position="1153"/>
    </location>
</feature>
<accession>A0ABV9TZ80</accession>
<dbReference type="Gene3D" id="3.40.50.300">
    <property type="entry name" value="P-loop containing nucleotide triphosphate hydrolases"/>
    <property type="match status" value="1"/>
</dbReference>
<evidence type="ECO:0000256" key="2">
    <source>
        <dbReference type="ARBA" id="ARBA00022737"/>
    </source>
</evidence>
<dbReference type="PROSITE" id="PS50294">
    <property type="entry name" value="WD_REPEATS_REGION"/>
    <property type="match status" value="13"/>
</dbReference>
<dbReference type="CDD" id="cd00200">
    <property type="entry name" value="WD40"/>
    <property type="match status" value="2"/>
</dbReference>
<feature type="repeat" description="WD" evidence="3">
    <location>
        <begin position="914"/>
        <end position="943"/>
    </location>
</feature>
<feature type="repeat" description="WD" evidence="3">
    <location>
        <begin position="821"/>
        <end position="855"/>
    </location>
</feature>
<dbReference type="PRINTS" id="PR00320">
    <property type="entry name" value="GPROTEINBRPT"/>
</dbReference>
<dbReference type="InterPro" id="IPR015943">
    <property type="entry name" value="WD40/YVTN_repeat-like_dom_sf"/>
</dbReference>
<dbReference type="InterPro" id="IPR019775">
    <property type="entry name" value="WD40_repeat_CS"/>
</dbReference>
<feature type="repeat" description="WD" evidence="3">
    <location>
        <begin position="864"/>
        <end position="913"/>
    </location>
</feature>
<dbReference type="PANTHER" id="PTHR22847:SF637">
    <property type="entry name" value="WD REPEAT DOMAIN 5B"/>
    <property type="match status" value="1"/>
</dbReference>
<name>A0ABV9TZ80_9ACTN</name>
<keyword evidence="1 3" id="KW-0853">WD repeat</keyword>
<feature type="repeat" description="WD" evidence="3">
    <location>
        <begin position="654"/>
        <end position="695"/>
    </location>
</feature>
<dbReference type="RefSeq" id="WP_378254877.1">
    <property type="nucleotide sequence ID" value="NZ_JBHSIT010000003.1"/>
</dbReference>
<keyword evidence="6" id="KW-1185">Reference proteome</keyword>
<dbReference type="EMBL" id="JBHSIT010000003">
    <property type="protein sequence ID" value="MFC4908350.1"/>
    <property type="molecule type" value="Genomic_DNA"/>
</dbReference>
<feature type="repeat" description="WD" evidence="3">
    <location>
        <begin position="1079"/>
        <end position="1120"/>
    </location>
</feature>
<feature type="repeat" description="WD" evidence="3">
    <location>
        <begin position="995"/>
        <end position="1036"/>
    </location>
</feature>
<proteinExistence type="predicted"/>
<evidence type="ECO:0000256" key="1">
    <source>
        <dbReference type="ARBA" id="ARBA00022574"/>
    </source>
</evidence>
<dbReference type="SUPFAM" id="SSF52540">
    <property type="entry name" value="P-loop containing nucleoside triphosphate hydrolases"/>
    <property type="match status" value="1"/>
</dbReference>
<dbReference type="InterPro" id="IPR036322">
    <property type="entry name" value="WD40_repeat_dom_sf"/>
</dbReference>
<dbReference type="InterPro" id="IPR027417">
    <property type="entry name" value="P-loop_NTPase"/>
</dbReference>
<sequence>MRRRRRFELLLQVVLVLVTSLFAIATNFATNGEHVSGLLRWLQRISVPATLALVAVLVVGQVIAFRLGTPPPPARSWDRRRTPYPGLDAFSEDEAAVFFGRDVEALELVQRLHASPDRPAERFVPLVGASGSGKSSLVRAGVIPRLRERRWLVLPVATPGSNPVGALAAVLAEEGKRTDASAVLRRIRRSPDGLALVLAELRRSGPRHRRVLLVIDQFEELVTLAGDRDRALFLEAIAEALRRDRRLWVLATLRIEFLRDLLNTGQAGLFQNPVAIGALTRSRLAQIVERPAELVDLRFGPGLVGAIVDDAETTDALPLLAYLLQELYFAAGAGGTITEDAYHAHGGVAGALARQADLVMAELNGQGGVEKVVAVLLKFVTVDGQDATRRRVPLDELTPGERAVVDAFVDARLLVTDLGDGRPHAQVAHEALFRQWPPLRQEVEARIEQLRQRAELERWAVDWERAGRSRDYLLTGDRLVQAESWYRALEQAGQAPAAAEGLIQESKRRDVAFLRRVSEGIGEYVIANAEQHPELSVLLSLAALSECPPTSAAVRALLSALTFSHLSHVLKGHGDVVRGLAWSPDGQKIVTASRDGTARIWDAATAACLTVLRGHGGSVEMAAWAPDSRRVATASRDDTVRVWNAETGETRAVLREATDAVRAVAWSPDGCRIAAGSRDLVVRVWDADTYALVTELTGHTDSVLDLAFSPDGVRLATGSHDRTVRIWNLRTGGVLPLRGHEDLVEGVAWTPDGKRLASASGDQSVRVWDAGTGRQSMLMRGHTDRVWNVAWSPDGSRLATCGADRTARVWNPGNAEEVFALRGHTGDVCAVSWSPDGARIATASADGTGRIWDIDPRGGELLRFAGHRAPVRALAYRAPSERHRDKTRGLLVTGSDDHTLRIWDVETSELVEVLDDHRDAVLDVSLSSSGFVTASSDGTLRLWPGLVHGPARAVIAYPSGIPEAVADVDVRFASAGRDRTIRIWNITDGSPVAVLHGHQDWVVSLAAADSGRWLASASDDRTVRIWDMLALQEFATLRGHANWVDAVAWSPDERFVVSGSADLTARIWEVASGRQIAVLSGHEARVHAVAWSPDGTRIATASYDRTVRVWDARDHTENGVVGVHRDKVTSVVWTADSTGLITGSYDGTARLWNADPDLDALQAAARRRVFRALTDEERRTHLLPLAEQ</sequence>
<comment type="caution">
    <text evidence="5">The sequence shown here is derived from an EMBL/GenBank/DDBJ whole genome shotgun (WGS) entry which is preliminary data.</text>
</comment>
<dbReference type="Gene3D" id="2.130.10.10">
    <property type="entry name" value="YVTN repeat-like/Quinoprotein amine dehydrogenase"/>
    <property type="match status" value="5"/>
</dbReference>
<dbReference type="SMART" id="SM00320">
    <property type="entry name" value="WD40"/>
    <property type="match status" value="14"/>
</dbReference>
<evidence type="ECO:0000259" key="4">
    <source>
        <dbReference type="Pfam" id="PF20703"/>
    </source>
</evidence>
<dbReference type="PANTHER" id="PTHR22847">
    <property type="entry name" value="WD40 REPEAT PROTEIN"/>
    <property type="match status" value="1"/>
</dbReference>
<gene>
    <name evidence="5" type="ORF">ACFPCY_13530</name>
</gene>
<evidence type="ECO:0000313" key="5">
    <source>
        <dbReference type="EMBL" id="MFC4908350.1"/>
    </source>
</evidence>
<feature type="repeat" description="WD" evidence="3">
    <location>
        <begin position="1037"/>
        <end position="1078"/>
    </location>
</feature>
<dbReference type="Pfam" id="PF20703">
    <property type="entry name" value="nSTAND1"/>
    <property type="match status" value="1"/>
</dbReference>
<feature type="repeat" description="WD" evidence="3">
    <location>
        <begin position="570"/>
        <end position="611"/>
    </location>
</feature>
<protein>
    <submittedName>
        <fullName evidence="5">WD40 repeat domain-containing protein</fullName>
    </submittedName>
</protein>
<feature type="domain" description="Novel STAND NTPase 1" evidence="4">
    <location>
        <begin position="83"/>
        <end position="470"/>
    </location>
</feature>
<keyword evidence="2" id="KW-0677">Repeat</keyword>
<feature type="repeat" description="WD" evidence="3">
    <location>
        <begin position="696"/>
        <end position="737"/>
    </location>
</feature>
<feature type="repeat" description="WD" evidence="3">
    <location>
        <begin position="779"/>
        <end position="820"/>
    </location>
</feature>
<dbReference type="Proteomes" id="UP001595872">
    <property type="component" value="Unassembled WGS sequence"/>
</dbReference>
<feature type="repeat" description="WD" evidence="3">
    <location>
        <begin position="737"/>
        <end position="778"/>
    </location>
</feature>
<feature type="repeat" description="WD" evidence="3">
    <location>
        <begin position="972"/>
        <end position="994"/>
    </location>
</feature>
<dbReference type="SUPFAM" id="SSF50978">
    <property type="entry name" value="WD40 repeat-like"/>
    <property type="match status" value="2"/>
</dbReference>
<evidence type="ECO:0000313" key="6">
    <source>
        <dbReference type="Proteomes" id="UP001595872"/>
    </source>
</evidence>
<dbReference type="InterPro" id="IPR020472">
    <property type="entry name" value="WD40_PAC1"/>
</dbReference>
<feature type="repeat" description="WD" evidence="3">
    <location>
        <begin position="612"/>
        <end position="653"/>
    </location>
</feature>
<reference evidence="6" key="1">
    <citation type="journal article" date="2019" name="Int. J. Syst. Evol. Microbiol.">
        <title>The Global Catalogue of Microorganisms (GCM) 10K type strain sequencing project: providing services to taxonomists for standard genome sequencing and annotation.</title>
        <authorList>
            <consortium name="The Broad Institute Genomics Platform"/>
            <consortium name="The Broad Institute Genome Sequencing Center for Infectious Disease"/>
            <person name="Wu L."/>
            <person name="Ma J."/>
        </authorList>
    </citation>
    <scope>NUCLEOTIDE SEQUENCE [LARGE SCALE GENOMIC DNA]</scope>
    <source>
        <strain evidence="6">KLKA75</strain>
    </source>
</reference>
<dbReference type="InterPro" id="IPR001680">
    <property type="entry name" value="WD40_rpt"/>
</dbReference>
<dbReference type="InterPro" id="IPR049052">
    <property type="entry name" value="nSTAND1"/>
</dbReference>
<dbReference type="Pfam" id="PF00400">
    <property type="entry name" value="WD40"/>
    <property type="match status" value="13"/>
</dbReference>
<organism evidence="5 6">
    <name type="scientific">Actinomadura gamaensis</name>
    <dbReference type="NCBI Taxonomy" id="1763541"/>
    <lineage>
        <taxon>Bacteria</taxon>
        <taxon>Bacillati</taxon>
        <taxon>Actinomycetota</taxon>
        <taxon>Actinomycetes</taxon>
        <taxon>Streptosporangiales</taxon>
        <taxon>Thermomonosporaceae</taxon>
        <taxon>Actinomadura</taxon>
    </lineage>
</organism>